<proteinExistence type="predicted"/>
<accession>M2N8B6</accession>
<evidence type="ECO:0000313" key="2">
    <source>
        <dbReference type="EMBL" id="EMC95339.1"/>
    </source>
</evidence>
<gene>
    <name evidence="2" type="ORF">BAUCODRAFT_537758</name>
</gene>
<dbReference type="Proteomes" id="UP000011761">
    <property type="component" value="Unassembled WGS sequence"/>
</dbReference>
<dbReference type="KEGG" id="bcom:BAUCODRAFT_537758"/>
<keyword evidence="3" id="KW-1185">Reference proteome</keyword>
<feature type="region of interest" description="Disordered" evidence="1">
    <location>
        <begin position="42"/>
        <end position="63"/>
    </location>
</feature>
<name>M2N8B6_BAUPA</name>
<dbReference type="GeneID" id="19115273"/>
<protein>
    <submittedName>
        <fullName evidence="2">Uncharacterized protein</fullName>
    </submittedName>
</protein>
<evidence type="ECO:0000313" key="3">
    <source>
        <dbReference type="Proteomes" id="UP000011761"/>
    </source>
</evidence>
<dbReference type="HOGENOM" id="CLU_2440501_0_0_1"/>
<sequence>MCHIVLLLSASTKANLHSANAPCCSPIADLINAREREGMSPIEPGCSSRGAIGRHPSRHSLPAAQSSGRCRWLWNGISLQVSQMMVMIPQ</sequence>
<organism evidence="2 3">
    <name type="scientific">Baudoinia panamericana (strain UAMH 10762)</name>
    <name type="common">Angels' share fungus</name>
    <name type="synonym">Baudoinia compniacensis (strain UAMH 10762)</name>
    <dbReference type="NCBI Taxonomy" id="717646"/>
    <lineage>
        <taxon>Eukaryota</taxon>
        <taxon>Fungi</taxon>
        <taxon>Dikarya</taxon>
        <taxon>Ascomycota</taxon>
        <taxon>Pezizomycotina</taxon>
        <taxon>Dothideomycetes</taxon>
        <taxon>Dothideomycetidae</taxon>
        <taxon>Mycosphaerellales</taxon>
        <taxon>Teratosphaeriaceae</taxon>
        <taxon>Baudoinia</taxon>
    </lineage>
</organism>
<dbReference type="RefSeq" id="XP_007677852.1">
    <property type="nucleotide sequence ID" value="XM_007679662.1"/>
</dbReference>
<dbReference type="EMBL" id="KB445557">
    <property type="protein sequence ID" value="EMC95339.1"/>
    <property type="molecule type" value="Genomic_DNA"/>
</dbReference>
<evidence type="ECO:0000256" key="1">
    <source>
        <dbReference type="SAM" id="MobiDB-lite"/>
    </source>
</evidence>
<reference evidence="2 3" key="1">
    <citation type="journal article" date="2012" name="PLoS Pathog.">
        <title>Diverse lifestyles and strategies of plant pathogenesis encoded in the genomes of eighteen Dothideomycetes fungi.</title>
        <authorList>
            <person name="Ohm R.A."/>
            <person name="Feau N."/>
            <person name="Henrissat B."/>
            <person name="Schoch C.L."/>
            <person name="Horwitz B.A."/>
            <person name="Barry K.W."/>
            <person name="Condon B.J."/>
            <person name="Copeland A.C."/>
            <person name="Dhillon B."/>
            <person name="Glaser F."/>
            <person name="Hesse C.N."/>
            <person name="Kosti I."/>
            <person name="LaButti K."/>
            <person name="Lindquist E.A."/>
            <person name="Lucas S."/>
            <person name="Salamov A.A."/>
            <person name="Bradshaw R.E."/>
            <person name="Ciuffetti L."/>
            <person name="Hamelin R.C."/>
            <person name="Kema G.H.J."/>
            <person name="Lawrence C."/>
            <person name="Scott J.A."/>
            <person name="Spatafora J.W."/>
            <person name="Turgeon B.G."/>
            <person name="de Wit P.J.G.M."/>
            <person name="Zhong S."/>
            <person name="Goodwin S.B."/>
            <person name="Grigoriev I.V."/>
        </authorList>
    </citation>
    <scope>NUCLEOTIDE SEQUENCE [LARGE SCALE GENOMIC DNA]</scope>
    <source>
        <strain evidence="2 3">UAMH 10762</strain>
    </source>
</reference>
<dbReference type="AlphaFoldDB" id="M2N8B6"/>